<gene>
    <name evidence="1" type="ORF">HRU87_02275</name>
</gene>
<evidence type="ECO:0000313" key="1">
    <source>
        <dbReference type="EMBL" id="QKJ25047.1"/>
    </source>
</evidence>
<protein>
    <recommendedName>
        <fullName evidence="3">Capsule polysaccharide biosynthesis protein</fullName>
    </recommendedName>
</protein>
<accession>A0A7D4QMI5</accession>
<organism evidence="1 2">
    <name type="scientific">Aquiluna borgnonia</name>
    <dbReference type="NCBI Taxonomy" id="2499157"/>
    <lineage>
        <taxon>Bacteria</taxon>
        <taxon>Bacillati</taxon>
        <taxon>Actinomycetota</taxon>
        <taxon>Actinomycetes</taxon>
        <taxon>Micrococcales</taxon>
        <taxon>Microbacteriaceae</taxon>
        <taxon>Luna cluster</taxon>
        <taxon>Luna-1 subcluster</taxon>
        <taxon>Aquiluna</taxon>
    </lineage>
</organism>
<evidence type="ECO:0000313" key="2">
    <source>
        <dbReference type="Proteomes" id="UP000501003"/>
    </source>
</evidence>
<dbReference type="AlphaFoldDB" id="A0A7D4QMI5"/>
<evidence type="ECO:0008006" key="3">
    <source>
        <dbReference type="Google" id="ProtNLM"/>
    </source>
</evidence>
<proteinExistence type="predicted"/>
<dbReference type="SUPFAM" id="SSF53756">
    <property type="entry name" value="UDP-Glycosyltransferase/glycogen phosphorylase"/>
    <property type="match status" value="1"/>
</dbReference>
<dbReference type="Proteomes" id="UP000501003">
    <property type="component" value="Chromosome"/>
</dbReference>
<dbReference type="EMBL" id="CP054056">
    <property type="protein sequence ID" value="QKJ25047.1"/>
    <property type="molecule type" value="Genomic_DNA"/>
</dbReference>
<keyword evidence="2" id="KW-1185">Reference proteome</keyword>
<dbReference type="KEGG" id="aqg:HRU87_02275"/>
<reference evidence="1 2" key="1">
    <citation type="submission" date="2020-05" db="EMBL/GenBank/DDBJ databases">
        <title>Aquirufa sp. strain 15G-AUS-rot a new Aquirufa species.</title>
        <authorList>
            <person name="Pitt A."/>
            <person name="Hahn M.W."/>
        </authorList>
    </citation>
    <scope>NUCLEOTIDE SEQUENCE [LARGE SCALE GENOMIC DNA]</scope>
    <source>
        <strain evidence="1 2">15G-AUS-rot</strain>
    </source>
</reference>
<dbReference type="Gene3D" id="3.40.50.12580">
    <property type="match status" value="1"/>
</dbReference>
<sequence length="534" mass="59712">MNSAAGIWAHSASDSLLLNRLSHSGAKISTVSCDGVFEGLCAVRMSRNRTLREVQHASGLDCKDCKFTSKLTSLAARVPAHSKHWLGDFITALSRHEAKSFLSKWQSMDSPPSLEFGGVNVPQVAAYEVALKYKSWEAATTGEGLADYMAAIHDTALMVLAAHEFFRTHSRFSTLLIRSPHYSTNRAFALVAKNRGIRVVFLDGSPNISEDYTHLMIWDWGLYSSSNPAISYFDPSVQEEIGTSECARIDSHLQALQAGKSHKVYSEPKATVNSTAGSLAIDVNKPSALLALSSTDEITTSLKTNSHPRVKYPGTVFQDQFEWVQETVAWFRDRPNYQMVIRVHPREFPNKREALTSPAGIRWEQELAKLPPNVLLNHPKDGLSIYDIFEEVNVVVTGWSSAGLEAAIQGIPLITYDSDLPGYPSAIGLSGKSKSEYFENLEKALEGQVSKPFKKNAMQWMNLWMNMGTSRVGGRFLAAKRNLLPRWITLSLEGLDRYLYFIYRPLDLLRGILIEPTDRRYEKVILEGKKDLYQ</sequence>
<dbReference type="RefSeq" id="WP_173493344.1">
    <property type="nucleotide sequence ID" value="NZ_CP054056.1"/>
</dbReference>
<dbReference type="InterPro" id="IPR043148">
    <property type="entry name" value="TagF_C"/>
</dbReference>
<name>A0A7D4QMI5_9MICO</name>